<evidence type="ECO:0000313" key="4">
    <source>
        <dbReference type="Proteomes" id="UP001159363"/>
    </source>
</evidence>
<reference evidence="3 4" key="1">
    <citation type="submission" date="2023-02" db="EMBL/GenBank/DDBJ databases">
        <title>LHISI_Scaffold_Assembly.</title>
        <authorList>
            <person name="Stuart O.P."/>
            <person name="Cleave R."/>
            <person name="Magrath M.J.L."/>
            <person name="Mikheyev A.S."/>
        </authorList>
    </citation>
    <scope>NUCLEOTIDE SEQUENCE [LARGE SCALE GENOMIC DNA]</scope>
    <source>
        <strain evidence="3">Daus_M_001</strain>
        <tissue evidence="3">Leg muscle</tissue>
    </source>
</reference>
<evidence type="ECO:0000313" key="3">
    <source>
        <dbReference type="EMBL" id="KAJ8870808.1"/>
    </source>
</evidence>
<feature type="region of interest" description="Disordered" evidence="1">
    <location>
        <begin position="58"/>
        <end position="83"/>
    </location>
</feature>
<feature type="region of interest" description="Disordered" evidence="1">
    <location>
        <begin position="193"/>
        <end position="216"/>
    </location>
</feature>
<protein>
    <submittedName>
        <fullName evidence="3">Uncharacterized protein</fullName>
    </submittedName>
</protein>
<keyword evidence="2" id="KW-1133">Transmembrane helix</keyword>
<gene>
    <name evidence="3" type="ORF">PR048_027107</name>
</gene>
<dbReference type="Proteomes" id="UP001159363">
    <property type="component" value="Chromosome 11"/>
</dbReference>
<organism evidence="3 4">
    <name type="scientific">Dryococelus australis</name>
    <dbReference type="NCBI Taxonomy" id="614101"/>
    <lineage>
        <taxon>Eukaryota</taxon>
        <taxon>Metazoa</taxon>
        <taxon>Ecdysozoa</taxon>
        <taxon>Arthropoda</taxon>
        <taxon>Hexapoda</taxon>
        <taxon>Insecta</taxon>
        <taxon>Pterygota</taxon>
        <taxon>Neoptera</taxon>
        <taxon>Polyneoptera</taxon>
        <taxon>Phasmatodea</taxon>
        <taxon>Verophasmatodea</taxon>
        <taxon>Anareolatae</taxon>
        <taxon>Phasmatidae</taxon>
        <taxon>Eurycanthinae</taxon>
        <taxon>Dryococelus</taxon>
    </lineage>
</organism>
<accession>A0ABQ9GG77</accession>
<keyword evidence="2" id="KW-0472">Membrane</keyword>
<feature type="compositionally biased region" description="Basic and acidic residues" evidence="1">
    <location>
        <begin position="197"/>
        <end position="216"/>
    </location>
</feature>
<keyword evidence="4" id="KW-1185">Reference proteome</keyword>
<feature type="compositionally biased region" description="Basic and acidic residues" evidence="1">
    <location>
        <begin position="68"/>
        <end position="81"/>
    </location>
</feature>
<evidence type="ECO:0000256" key="1">
    <source>
        <dbReference type="SAM" id="MobiDB-lite"/>
    </source>
</evidence>
<comment type="caution">
    <text evidence="3">The sequence shown here is derived from an EMBL/GenBank/DDBJ whole genome shotgun (WGS) entry which is preliminary data.</text>
</comment>
<dbReference type="EMBL" id="JARBHB010000012">
    <property type="protein sequence ID" value="KAJ8870808.1"/>
    <property type="molecule type" value="Genomic_DNA"/>
</dbReference>
<proteinExistence type="predicted"/>
<sequence length="630" mass="69306">MSRNYAVFGHKFFAGNAQQLRLENVANKRADYPASKTALLYTGEFKCGKMRSLDEVNTQQHRNAGARENGRSPRKPVDLRHGSGRFPLAKTPGVVVLGIEPCNDGRTYPSSVIFAFQWPDDKRRSPKFCVGLHRACDQAGRPALSLALRGDVALTAPGGVALVAPALSYKREDLVCWQAVTCLVIRETARDGASNTEKQKRGTDQPRPLERNHHGIRPERLKISEKICSNHRNFTNLRKLLVKVNDARELEFSHFLFSYVLRIKTFTRSQHVAKRDIVNQLFRGHETPAYKSAARSQGTTGFYSLQVCGLGCGIPLRQRPMRVIEVNVERRRNEGVGEAGYPEKTRRLTTSSISIPTCENPVTRPGIKPGSPWWEASVLIAQPPWPLQIPEVKPSLFCVCCKMGVHLLVHLLVITFLFAIYVRLYQALGSFYMWLVCPANTVVVGECFYAGLCVIDVVPRDSTDRVVQYGAVHTCNTKFAELPTLTLLELGTKDKIFQRVCGRGGVVVRPLASHPGEPSSIPDEVARMSDDAAGRQVFFTPSSALKTSTSAAAPLQIIQAPRCVAIGLGEGGEEARKFRRRRVFAGTGHEVPYTKGGGGCGPARGGGGLDGGRGRTMEVLVYGVEAETLK</sequence>
<keyword evidence="2" id="KW-0812">Transmembrane</keyword>
<name>A0ABQ9GG77_9NEOP</name>
<evidence type="ECO:0000256" key="2">
    <source>
        <dbReference type="SAM" id="Phobius"/>
    </source>
</evidence>
<feature type="transmembrane region" description="Helical" evidence="2">
    <location>
        <begin position="403"/>
        <end position="424"/>
    </location>
</feature>